<feature type="domain" description="Flagellar motor switch protein FliN-like C-terminal" evidence="2">
    <location>
        <begin position="30"/>
        <end position="99"/>
    </location>
</feature>
<dbReference type="EMBL" id="SACS01000012">
    <property type="protein sequence ID" value="RVU37065.1"/>
    <property type="molecule type" value="Genomic_DNA"/>
</dbReference>
<comment type="caution">
    <text evidence="3">The sequence shown here is derived from an EMBL/GenBank/DDBJ whole genome shotgun (WGS) entry which is preliminary data.</text>
</comment>
<dbReference type="InterPro" id="IPR036429">
    <property type="entry name" value="SpoA-like_sf"/>
</dbReference>
<keyword evidence="3" id="KW-0969">Cilium</keyword>
<keyword evidence="3" id="KW-0282">Flagellum</keyword>
<organism evidence="3 4">
    <name type="scientific">Rheinheimera riviphila</name>
    <dbReference type="NCBI Taxonomy" id="1834037"/>
    <lineage>
        <taxon>Bacteria</taxon>
        <taxon>Pseudomonadati</taxon>
        <taxon>Pseudomonadota</taxon>
        <taxon>Gammaproteobacteria</taxon>
        <taxon>Chromatiales</taxon>
        <taxon>Chromatiaceae</taxon>
        <taxon>Rheinheimera</taxon>
    </lineage>
</organism>
<dbReference type="InterPro" id="IPR001172">
    <property type="entry name" value="FliN_T3SS_HrcQb"/>
</dbReference>
<dbReference type="PRINTS" id="PR00956">
    <property type="entry name" value="FLGMOTORFLIN"/>
</dbReference>
<accession>A0A437QRD2</accession>
<dbReference type="SUPFAM" id="SSF101801">
    <property type="entry name" value="Surface presentation of antigens (SPOA)"/>
    <property type="match status" value="1"/>
</dbReference>
<dbReference type="GO" id="GO:0006935">
    <property type="term" value="P:chemotaxis"/>
    <property type="evidence" value="ECO:0007669"/>
    <property type="project" value="InterPro"/>
</dbReference>
<gene>
    <name evidence="3" type="ORF">EOE67_12200</name>
</gene>
<dbReference type="GO" id="GO:0071973">
    <property type="term" value="P:bacterial-type flagellum-dependent cell motility"/>
    <property type="evidence" value="ECO:0007669"/>
    <property type="project" value="InterPro"/>
</dbReference>
<dbReference type="OrthoDB" id="5956226at2"/>
<evidence type="ECO:0000313" key="3">
    <source>
        <dbReference type="EMBL" id="RVU37065.1"/>
    </source>
</evidence>
<dbReference type="GO" id="GO:0003774">
    <property type="term" value="F:cytoskeletal motor activity"/>
    <property type="evidence" value="ECO:0007669"/>
    <property type="project" value="InterPro"/>
</dbReference>
<proteinExistence type="inferred from homology"/>
<dbReference type="GO" id="GO:0009425">
    <property type="term" value="C:bacterial-type flagellum basal body"/>
    <property type="evidence" value="ECO:0007669"/>
    <property type="project" value="InterPro"/>
</dbReference>
<name>A0A437QRD2_9GAMM</name>
<dbReference type="Gene3D" id="2.30.330.10">
    <property type="entry name" value="SpoA-like"/>
    <property type="match status" value="1"/>
</dbReference>
<dbReference type="Proteomes" id="UP000283077">
    <property type="component" value="Unassembled WGS sequence"/>
</dbReference>
<reference evidence="3 4" key="1">
    <citation type="submission" date="2019-01" db="EMBL/GenBank/DDBJ databases">
        <authorList>
            <person name="Chen W.-M."/>
        </authorList>
    </citation>
    <scope>NUCLEOTIDE SEQUENCE [LARGE SCALE GENOMIC DNA]</scope>
    <source>
        <strain evidence="3 4">KYPC3</strain>
    </source>
</reference>
<dbReference type="RefSeq" id="WP_127699361.1">
    <property type="nucleotide sequence ID" value="NZ_SACS01000012.1"/>
</dbReference>
<evidence type="ECO:0000256" key="1">
    <source>
        <dbReference type="ARBA" id="ARBA00009226"/>
    </source>
</evidence>
<dbReference type="InterPro" id="IPR001543">
    <property type="entry name" value="FliN-like_C"/>
</dbReference>
<dbReference type="AlphaFoldDB" id="A0A437QRD2"/>
<keyword evidence="4" id="KW-1185">Reference proteome</keyword>
<dbReference type="Pfam" id="PF01052">
    <property type="entry name" value="FliMN_C"/>
    <property type="match status" value="1"/>
</dbReference>
<comment type="similarity">
    <text evidence="1">Belongs to the FliN/MopA/SpaO family.</text>
</comment>
<evidence type="ECO:0000313" key="4">
    <source>
        <dbReference type="Proteomes" id="UP000283077"/>
    </source>
</evidence>
<protein>
    <submittedName>
        <fullName evidence="3">FliM/FliN family flagellar motor switch protein</fullName>
    </submittedName>
</protein>
<keyword evidence="3" id="KW-0966">Cell projection</keyword>
<sequence>MSKPVSAVEYSKVDAAPSGDALLPVDLGLVGDVEVQLTGHIGQCTMSVATLYALKKGDIIGLGADIDQPIELSLHGKVVARGRLVAQDGKFALEVTEVASDVRIA</sequence>
<evidence type="ECO:0000259" key="2">
    <source>
        <dbReference type="Pfam" id="PF01052"/>
    </source>
</evidence>